<evidence type="ECO:0000313" key="1">
    <source>
        <dbReference type="EMBL" id="MDJ1177005.1"/>
    </source>
</evidence>
<proteinExistence type="predicted"/>
<dbReference type="RefSeq" id="WP_283769273.1">
    <property type="nucleotide sequence ID" value="NZ_JAQOSO010000117.1"/>
</dbReference>
<organism evidence="1 2">
    <name type="scientific">Roseofilum capinflatum BLCC-M114</name>
    <dbReference type="NCBI Taxonomy" id="3022440"/>
    <lineage>
        <taxon>Bacteria</taxon>
        <taxon>Bacillati</taxon>
        <taxon>Cyanobacteriota</taxon>
        <taxon>Cyanophyceae</taxon>
        <taxon>Desertifilales</taxon>
        <taxon>Desertifilaceae</taxon>
        <taxon>Roseofilum</taxon>
        <taxon>Roseofilum capinflatum</taxon>
    </lineage>
</organism>
<gene>
    <name evidence="1" type="ORF">PMG25_23215</name>
</gene>
<dbReference type="Proteomes" id="UP001235849">
    <property type="component" value="Unassembled WGS sequence"/>
</dbReference>
<name>A0ABT7BD46_9CYAN</name>
<comment type="caution">
    <text evidence="1">The sequence shown here is derived from an EMBL/GenBank/DDBJ whole genome shotgun (WGS) entry which is preliminary data.</text>
</comment>
<sequence length="61" mass="7370">MILYNWRRSPRNSETGFLTQYLRQRARVGFFTARELMICPDREAKQSFISLPTLQHHDRTE</sequence>
<evidence type="ECO:0000313" key="2">
    <source>
        <dbReference type="Proteomes" id="UP001235849"/>
    </source>
</evidence>
<reference evidence="1 2" key="1">
    <citation type="submission" date="2023-01" db="EMBL/GenBank/DDBJ databases">
        <title>Novel diversity within Roseofilum (Cyanobacteria; Desertifilaceae) from marine benthic mats with descriptions of four novel species.</title>
        <authorList>
            <person name="Wang Y."/>
            <person name="Berthold D.E."/>
            <person name="Hu J."/>
            <person name="Lefler F.W."/>
            <person name="Laughinghouse H.D. IV."/>
        </authorList>
    </citation>
    <scope>NUCLEOTIDE SEQUENCE [LARGE SCALE GENOMIC DNA]</scope>
    <source>
        <strain evidence="1 2">BLCC-M114</strain>
    </source>
</reference>
<keyword evidence="2" id="KW-1185">Reference proteome</keyword>
<dbReference type="EMBL" id="JAQOSO010000117">
    <property type="protein sequence ID" value="MDJ1177005.1"/>
    <property type="molecule type" value="Genomic_DNA"/>
</dbReference>
<protein>
    <submittedName>
        <fullName evidence="1">Uncharacterized protein</fullName>
    </submittedName>
</protein>
<accession>A0ABT7BD46</accession>